<evidence type="ECO:0000256" key="1">
    <source>
        <dbReference type="SAM" id="MobiDB-lite"/>
    </source>
</evidence>
<dbReference type="Proteomes" id="UP000676336">
    <property type="component" value="Unassembled WGS sequence"/>
</dbReference>
<dbReference type="EMBL" id="CAJOBI010330224">
    <property type="protein sequence ID" value="CAF5197311.1"/>
    <property type="molecule type" value="Genomic_DNA"/>
</dbReference>
<evidence type="ECO:0000313" key="3">
    <source>
        <dbReference type="Proteomes" id="UP000676336"/>
    </source>
</evidence>
<sequence>MADSIKQESEIATDKVPGTGSEASHDGDAVKDKTDENKSEAGKESTKTSVEQDVKSFVEAVKEK</sequence>
<reference evidence="2" key="1">
    <citation type="submission" date="2021-02" db="EMBL/GenBank/DDBJ databases">
        <authorList>
            <person name="Nowell W R."/>
        </authorList>
    </citation>
    <scope>NUCLEOTIDE SEQUENCE</scope>
</reference>
<comment type="caution">
    <text evidence="2">The sequence shown here is derived from an EMBL/GenBank/DDBJ whole genome shotgun (WGS) entry which is preliminary data.</text>
</comment>
<accession>A0A8S3IEL7</accession>
<protein>
    <submittedName>
        <fullName evidence="2">Uncharacterized protein</fullName>
    </submittedName>
</protein>
<name>A0A8S3IEL7_9BILA</name>
<feature type="compositionally biased region" description="Basic and acidic residues" evidence="1">
    <location>
        <begin position="1"/>
        <end position="13"/>
    </location>
</feature>
<evidence type="ECO:0000313" key="2">
    <source>
        <dbReference type="EMBL" id="CAF5197311.1"/>
    </source>
</evidence>
<feature type="compositionally biased region" description="Basic and acidic residues" evidence="1">
    <location>
        <begin position="23"/>
        <end position="64"/>
    </location>
</feature>
<organism evidence="2 3">
    <name type="scientific">Rotaria magnacalcarata</name>
    <dbReference type="NCBI Taxonomy" id="392030"/>
    <lineage>
        <taxon>Eukaryota</taxon>
        <taxon>Metazoa</taxon>
        <taxon>Spiralia</taxon>
        <taxon>Gnathifera</taxon>
        <taxon>Rotifera</taxon>
        <taxon>Eurotatoria</taxon>
        <taxon>Bdelloidea</taxon>
        <taxon>Philodinida</taxon>
        <taxon>Philodinidae</taxon>
        <taxon>Rotaria</taxon>
    </lineage>
</organism>
<dbReference type="AlphaFoldDB" id="A0A8S3IEL7"/>
<feature type="region of interest" description="Disordered" evidence="1">
    <location>
        <begin position="1"/>
        <end position="64"/>
    </location>
</feature>
<proteinExistence type="predicted"/>
<feature type="non-terminal residue" evidence="2">
    <location>
        <position position="64"/>
    </location>
</feature>
<gene>
    <name evidence="2" type="ORF">SMN809_LOCUS74461</name>
</gene>